<sequence length="132" mass="15263">MDNFLALDVFLKHNEFEYQEAGFLGQSERTRTIFCKATLKQAPKSPNLTSLHVSFTMMTDSLIEKFEQTLLLFENIKVNSHGYIVLEFFPNLWPRPSMFERPGMRIGASIEVISQDEDLDIQTDKDQSLDII</sequence>
<gene>
    <name evidence="1" type="ORF">E6O75_ATG06408</name>
</gene>
<reference evidence="1 2" key="1">
    <citation type="submission" date="2019-04" db="EMBL/GenBank/DDBJ databases">
        <title>High contiguity whole genome sequence and gene annotation resource for two Venturia nashicola isolates.</title>
        <authorList>
            <person name="Prokchorchik M."/>
            <person name="Won K."/>
            <person name="Lee Y."/>
            <person name="Choi E.D."/>
            <person name="Segonzac C."/>
            <person name="Sohn K.H."/>
        </authorList>
    </citation>
    <scope>NUCLEOTIDE SEQUENCE [LARGE SCALE GENOMIC DNA]</scope>
    <source>
        <strain evidence="1 2">PRI2</strain>
    </source>
</reference>
<proteinExistence type="predicted"/>
<evidence type="ECO:0000313" key="2">
    <source>
        <dbReference type="Proteomes" id="UP000298493"/>
    </source>
</evidence>
<organism evidence="1 2">
    <name type="scientific">Venturia nashicola</name>
    <dbReference type="NCBI Taxonomy" id="86259"/>
    <lineage>
        <taxon>Eukaryota</taxon>
        <taxon>Fungi</taxon>
        <taxon>Dikarya</taxon>
        <taxon>Ascomycota</taxon>
        <taxon>Pezizomycotina</taxon>
        <taxon>Dothideomycetes</taxon>
        <taxon>Pleosporomycetidae</taxon>
        <taxon>Venturiales</taxon>
        <taxon>Venturiaceae</taxon>
        <taxon>Venturia</taxon>
    </lineage>
</organism>
<name>A0A4Z1NUS7_9PEZI</name>
<keyword evidence="2" id="KW-1185">Reference proteome</keyword>
<evidence type="ECO:0000313" key="1">
    <source>
        <dbReference type="EMBL" id="TID18332.1"/>
    </source>
</evidence>
<dbReference type="EMBL" id="SNSC02000014">
    <property type="protein sequence ID" value="TID18332.1"/>
    <property type="molecule type" value="Genomic_DNA"/>
</dbReference>
<accession>A0A4Z1NUS7</accession>
<dbReference type="AlphaFoldDB" id="A0A4Z1NUS7"/>
<dbReference type="Proteomes" id="UP000298493">
    <property type="component" value="Unassembled WGS sequence"/>
</dbReference>
<comment type="caution">
    <text evidence="1">The sequence shown here is derived from an EMBL/GenBank/DDBJ whole genome shotgun (WGS) entry which is preliminary data.</text>
</comment>
<protein>
    <submittedName>
        <fullName evidence="1">Uncharacterized protein</fullName>
    </submittedName>
</protein>